<dbReference type="Proteomes" id="UP001550853">
    <property type="component" value="Unassembled WGS sequence"/>
</dbReference>
<proteinExistence type="inferred from homology"/>
<gene>
    <name evidence="4" type="ORF">AB0E61_01670</name>
</gene>
<dbReference type="PANTHER" id="PTHR36852">
    <property type="entry name" value="PROTEIN GVPL 2"/>
    <property type="match status" value="1"/>
</dbReference>
<evidence type="ECO:0000313" key="5">
    <source>
        <dbReference type="Proteomes" id="UP001550853"/>
    </source>
</evidence>
<dbReference type="EMBL" id="JBEZVI010000001">
    <property type="protein sequence ID" value="MEU3708792.1"/>
    <property type="molecule type" value="Genomic_DNA"/>
</dbReference>
<evidence type="ECO:0000256" key="2">
    <source>
        <dbReference type="ARBA" id="ARBA00035108"/>
    </source>
</evidence>
<accession>A0ABV2YSS3</accession>
<reference evidence="4 5" key="1">
    <citation type="submission" date="2024-06" db="EMBL/GenBank/DDBJ databases">
        <title>The Natural Products Discovery Center: Release of the First 8490 Sequenced Strains for Exploring Actinobacteria Biosynthetic Diversity.</title>
        <authorList>
            <person name="Kalkreuter E."/>
            <person name="Kautsar S.A."/>
            <person name="Yang D."/>
            <person name="Bader C.D."/>
            <person name="Teijaro C.N."/>
            <person name="Fluegel L."/>
            <person name="Davis C.M."/>
            <person name="Simpson J.R."/>
            <person name="Lauterbach L."/>
            <person name="Steele A.D."/>
            <person name="Gui C."/>
            <person name="Meng S."/>
            <person name="Li G."/>
            <person name="Viehrig K."/>
            <person name="Ye F."/>
            <person name="Su P."/>
            <person name="Kiefer A.F."/>
            <person name="Nichols A."/>
            <person name="Cepeda A.J."/>
            <person name="Yan W."/>
            <person name="Fan B."/>
            <person name="Jiang Y."/>
            <person name="Adhikari A."/>
            <person name="Zheng C.-J."/>
            <person name="Schuster L."/>
            <person name="Cowan T.M."/>
            <person name="Smanski M.J."/>
            <person name="Chevrette M.G."/>
            <person name="De Carvalho L.P.S."/>
            <person name="Shen B."/>
        </authorList>
    </citation>
    <scope>NUCLEOTIDE SEQUENCE [LARGE SCALE GENOMIC DNA]</scope>
    <source>
        <strain evidence="4 5">NPDC033039</strain>
    </source>
</reference>
<dbReference type="RefSeq" id="WP_030279508.1">
    <property type="nucleotide sequence ID" value="NZ_JBEZVI010000001.1"/>
</dbReference>
<comment type="similarity">
    <text evidence="3">Belongs to the gas vesicle GvpF/GvpL family.</text>
</comment>
<comment type="caution">
    <text evidence="4">The sequence shown here is derived from an EMBL/GenBank/DDBJ whole genome shotgun (WGS) entry which is preliminary data.</text>
</comment>
<dbReference type="PANTHER" id="PTHR36852:SF1">
    <property type="entry name" value="PROTEIN GVPL 2"/>
    <property type="match status" value="1"/>
</dbReference>
<keyword evidence="5" id="KW-1185">Reference proteome</keyword>
<keyword evidence="1" id="KW-0304">Gas vesicle</keyword>
<evidence type="ECO:0000313" key="4">
    <source>
        <dbReference type="EMBL" id="MEU3708792.1"/>
    </source>
</evidence>
<comment type="subcellular location">
    <subcellularLocation>
        <location evidence="2">Gas vesicle</location>
    </subcellularLocation>
</comment>
<evidence type="ECO:0000256" key="1">
    <source>
        <dbReference type="ARBA" id="ARBA00022987"/>
    </source>
</evidence>
<sequence length="237" mass="25982">MAVYVYSVVATTHPRRLDDLPGVGDPPATLRTVGNRKLSAVISDAPEGLRPKRRDLAAHQDVQERLMADGPVLPLQFGFTAADDEAVRAVLEEHADAFAERLRAVEGCSEYHLKAAQDEDSMLRRVLAESDEARALNERIRGGADNPELPLALGELVAQEVQARQERLAASVLEALRPLAREENTSPATGNDFLNVSFLVTRDGEADFRTSVRKLATELGDDFDLRLRGPLPAYSFV</sequence>
<organism evidence="4 5">
    <name type="scientific">Streptomyces catenulae</name>
    <dbReference type="NCBI Taxonomy" id="66875"/>
    <lineage>
        <taxon>Bacteria</taxon>
        <taxon>Bacillati</taxon>
        <taxon>Actinomycetota</taxon>
        <taxon>Actinomycetes</taxon>
        <taxon>Kitasatosporales</taxon>
        <taxon>Streptomycetaceae</taxon>
        <taxon>Streptomyces</taxon>
    </lineage>
</organism>
<evidence type="ECO:0000256" key="3">
    <source>
        <dbReference type="ARBA" id="ARBA00035643"/>
    </source>
</evidence>
<protein>
    <submittedName>
        <fullName evidence="4">GvpL/GvpF family gas vesicle protein</fullName>
    </submittedName>
</protein>
<name>A0ABV2YSS3_9ACTN</name>
<dbReference type="InterPro" id="IPR009430">
    <property type="entry name" value="GvpL/GvpF"/>
</dbReference>
<dbReference type="Pfam" id="PF06386">
    <property type="entry name" value="GvpL_GvpF"/>
    <property type="match status" value="1"/>
</dbReference>